<sequence>ALLEEKWKADNENGFVLCLPQSSKSRQCFDFANPSRGNFNQKPSPKEKNWIKINLIYQNKETRHSY</sequence>
<reference evidence="1 2" key="1">
    <citation type="journal article" date="2018" name="Front. Plant Sci.">
        <title>Red Clover (Trifolium pratense) and Zigzag Clover (T. medium) - A Picture of Genomic Similarities and Differences.</title>
        <authorList>
            <person name="Dluhosova J."/>
            <person name="Istvanek J."/>
            <person name="Nedelnik J."/>
            <person name="Repkova J."/>
        </authorList>
    </citation>
    <scope>NUCLEOTIDE SEQUENCE [LARGE SCALE GENOMIC DNA]</scope>
    <source>
        <strain evidence="2">cv. 10/8</strain>
        <tissue evidence="1">Leaf</tissue>
    </source>
</reference>
<dbReference type="EMBL" id="LXQA010238586">
    <property type="protein sequence ID" value="MCI36904.1"/>
    <property type="molecule type" value="Genomic_DNA"/>
</dbReference>
<comment type="caution">
    <text evidence="1">The sequence shown here is derived from an EMBL/GenBank/DDBJ whole genome shotgun (WGS) entry which is preliminary data.</text>
</comment>
<protein>
    <submittedName>
        <fullName evidence="1">Uncharacterized protein</fullName>
    </submittedName>
</protein>
<organism evidence="1 2">
    <name type="scientific">Trifolium medium</name>
    <dbReference type="NCBI Taxonomy" id="97028"/>
    <lineage>
        <taxon>Eukaryota</taxon>
        <taxon>Viridiplantae</taxon>
        <taxon>Streptophyta</taxon>
        <taxon>Embryophyta</taxon>
        <taxon>Tracheophyta</taxon>
        <taxon>Spermatophyta</taxon>
        <taxon>Magnoliopsida</taxon>
        <taxon>eudicotyledons</taxon>
        <taxon>Gunneridae</taxon>
        <taxon>Pentapetalae</taxon>
        <taxon>rosids</taxon>
        <taxon>fabids</taxon>
        <taxon>Fabales</taxon>
        <taxon>Fabaceae</taxon>
        <taxon>Papilionoideae</taxon>
        <taxon>50 kb inversion clade</taxon>
        <taxon>NPAAA clade</taxon>
        <taxon>Hologalegina</taxon>
        <taxon>IRL clade</taxon>
        <taxon>Trifolieae</taxon>
        <taxon>Trifolium</taxon>
    </lineage>
</organism>
<evidence type="ECO:0000313" key="2">
    <source>
        <dbReference type="Proteomes" id="UP000265520"/>
    </source>
</evidence>
<proteinExistence type="predicted"/>
<name>A0A392RLE5_9FABA</name>
<keyword evidence="2" id="KW-1185">Reference proteome</keyword>
<dbReference type="Proteomes" id="UP000265520">
    <property type="component" value="Unassembled WGS sequence"/>
</dbReference>
<feature type="non-terminal residue" evidence="1">
    <location>
        <position position="1"/>
    </location>
</feature>
<evidence type="ECO:0000313" key="1">
    <source>
        <dbReference type="EMBL" id="MCI36904.1"/>
    </source>
</evidence>
<accession>A0A392RLE5</accession>
<dbReference type="AlphaFoldDB" id="A0A392RLE5"/>